<reference evidence="1" key="1">
    <citation type="submission" date="2021-04" db="EMBL/GenBank/DDBJ databases">
        <title>Genome based classification of Actinospica acidithermotolerans sp. nov., an actinobacterium isolated from an Indonesian hot spring.</title>
        <authorList>
            <person name="Kusuma A.B."/>
            <person name="Putra K.E."/>
            <person name="Nafisah S."/>
            <person name="Loh J."/>
            <person name="Nouioui I."/>
            <person name="Goodfellow M."/>
        </authorList>
    </citation>
    <scope>NUCLEOTIDE SEQUENCE</scope>
    <source>
        <strain evidence="1">CSCA 57</strain>
    </source>
</reference>
<dbReference type="AlphaFoldDB" id="A0A941EQH7"/>
<name>A0A941EQH7_9ACTN</name>
<keyword evidence="2" id="KW-1185">Reference proteome</keyword>
<organism evidence="1 2">
    <name type="scientific">Actinospica durhamensis</name>
    <dbReference type="NCBI Taxonomy" id="1508375"/>
    <lineage>
        <taxon>Bacteria</taxon>
        <taxon>Bacillati</taxon>
        <taxon>Actinomycetota</taxon>
        <taxon>Actinomycetes</taxon>
        <taxon>Catenulisporales</taxon>
        <taxon>Actinospicaceae</taxon>
        <taxon>Actinospica</taxon>
    </lineage>
</organism>
<proteinExistence type="predicted"/>
<dbReference type="RefSeq" id="WP_212529186.1">
    <property type="nucleotide sequence ID" value="NZ_JAGSOG010000066.1"/>
</dbReference>
<protein>
    <submittedName>
        <fullName evidence="1">Uncharacterized protein</fullName>
    </submittedName>
</protein>
<sequence length="74" mass="8299">MRKHTGESVLLLSGELPTELTDENLKQVLDLATAVLDPTELKLFERCLDALRRGDTCRNRRIEIDGAVLTIFSS</sequence>
<accession>A0A941EQH7</accession>
<dbReference type="Proteomes" id="UP000675781">
    <property type="component" value="Unassembled WGS sequence"/>
</dbReference>
<evidence type="ECO:0000313" key="2">
    <source>
        <dbReference type="Proteomes" id="UP000675781"/>
    </source>
</evidence>
<dbReference type="EMBL" id="JAGSOG010000066">
    <property type="protein sequence ID" value="MBR7834667.1"/>
    <property type="molecule type" value="Genomic_DNA"/>
</dbReference>
<gene>
    <name evidence="1" type="ORF">KDL01_15440</name>
</gene>
<evidence type="ECO:0000313" key="1">
    <source>
        <dbReference type="EMBL" id="MBR7834667.1"/>
    </source>
</evidence>
<comment type="caution">
    <text evidence="1">The sequence shown here is derived from an EMBL/GenBank/DDBJ whole genome shotgun (WGS) entry which is preliminary data.</text>
</comment>